<keyword evidence="17" id="KW-1185">Reference proteome</keyword>
<evidence type="ECO:0000256" key="9">
    <source>
        <dbReference type="ARBA" id="ARBA00023237"/>
    </source>
</evidence>
<comment type="subcellular location">
    <subcellularLocation>
        <location evidence="1 10">Cell outer membrane</location>
        <topology evidence="1 10">Multi-pass membrane protein</topology>
    </subcellularLocation>
</comment>
<dbReference type="GO" id="GO:0044718">
    <property type="term" value="P:siderophore transmembrane transport"/>
    <property type="evidence" value="ECO:0007669"/>
    <property type="project" value="TreeGrafter"/>
</dbReference>
<dbReference type="Gene3D" id="2.170.130.10">
    <property type="entry name" value="TonB-dependent receptor, plug domain"/>
    <property type="match status" value="1"/>
</dbReference>
<evidence type="ECO:0000256" key="10">
    <source>
        <dbReference type="PROSITE-ProRule" id="PRU01360"/>
    </source>
</evidence>
<evidence type="ECO:0000256" key="5">
    <source>
        <dbReference type="ARBA" id="ARBA00022729"/>
    </source>
</evidence>
<dbReference type="PANTHER" id="PTHR30069">
    <property type="entry name" value="TONB-DEPENDENT OUTER MEMBRANE RECEPTOR"/>
    <property type="match status" value="1"/>
</dbReference>
<proteinExistence type="inferred from homology"/>
<dbReference type="InterPro" id="IPR036942">
    <property type="entry name" value="Beta-barrel_TonB_sf"/>
</dbReference>
<feature type="domain" description="TonB-dependent receptor plug" evidence="15">
    <location>
        <begin position="63"/>
        <end position="169"/>
    </location>
</feature>
<evidence type="ECO:0000256" key="4">
    <source>
        <dbReference type="ARBA" id="ARBA00022692"/>
    </source>
</evidence>
<dbReference type="Proteomes" id="UP000295662">
    <property type="component" value="Unassembled WGS sequence"/>
</dbReference>
<keyword evidence="8 16" id="KW-0675">Receptor</keyword>
<keyword evidence="7 10" id="KW-0472">Membrane</keyword>
<accession>A0A4R7S496</accession>
<dbReference type="AlphaFoldDB" id="A0A4R7S496"/>
<dbReference type="GO" id="GO:0015344">
    <property type="term" value="F:siderophore uptake transmembrane transporter activity"/>
    <property type="evidence" value="ECO:0007669"/>
    <property type="project" value="TreeGrafter"/>
</dbReference>
<keyword evidence="5 13" id="KW-0732">Signal</keyword>
<evidence type="ECO:0000313" key="17">
    <source>
        <dbReference type="Proteomes" id="UP000295662"/>
    </source>
</evidence>
<dbReference type="PROSITE" id="PS52016">
    <property type="entry name" value="TONB_DEPENDENT_REC_3"/>
    <property type="match status" value="1"/>
</dbReference>
<keyword evidence="9 10" id="KW-0998">Cell outer membrane</keyword>
<evidence type="ECO:0000259" key="15">
    <source>
        <dbReference type="Pfam" id="PF07715"/>
    </source>
</evidence>
<evidence type="ECO:0000256" key="13">
    <source>
        <dbReference type="SAM" id="SignalP"/>
    </source>
</evidence>
<gene>
    <name evidence="16" type="ORF">EI77_01698</name>
</gene>
<evidence type="ECO:0000256" key="11">
    <source>
        <dbReference type="RuleBase" id="RU003357"/>
    </source>
</evidence>
<dbReference type="PANTHER" id="PTHR30069:SF29">
    <property type="entry name" value="HEMOGLOBIN AND HEMOGLOBIN-HAPTOGLOBIN-BINDING PROTEIN 1-RELATED"/>
    <property type="match status" value="1"/>
</dbReference>
<evidence type="ECO:0000256" key="12">
    <source>
        <dbReference type="SAM" id="MobiDB-lite"/>
    </source>
</evidence>
<dbReference type="OrthoDB" id="9764669at2"/>
<sequence length="728" mass="80016">MHKKYIATTLLTLAGLTGIHAADPVPPPAPAETAAASGETPVSKPAELPEVVVTATRTATEAIKAPAQVRQLSSVDLQERQVRSLPEALEELPGVNVQKTANAQGSPYIRGFTGFRNLALIDGIRFNNSTFRDGPNQYWNTIDSYAIDRIELVPGQGSVLYGSDAIGGTLNLFTKSSNFRNEAPGFFFHGLSAYRGSTAEESNMGRQEFQFGEGGRWGLHLGASLKSFGDVHAAGLGDQPETGYDEWAYDIRLDVALDANWTLTAVHQQLRQNDAWRTHQTVEGVSWQGTRVGTDTKRAYDQERSLSYVRLEGQNLDNLAGFIDAASLTVSLQSANEYEHRIRYDQPGVPPPADRVDYSQVELRTLGLDLQLQSDTSIGRFIYGVDYYRDSVSSGSQRYRRNGTLNSIGIQGPVGDDSTYDLLGAYLNYEVDLGSRVHLFLGARETYAAADIGRYAPSAGVVDSYSDSWTNFSASGRIVVDLDTKDQFKVFAGISQGFRAPNLSDLSRLDTNLSGETELPSPGLDPEQYINYEIGFKADTRYFSGSLSYFYTQIDDMIIRRPIGGSSVIKSNAGEGFIHGIELAGEVRFNDNWSVFGHVSWTEGEVDQYPRANDPTIRNEPASRVVPWMGRAGVRWNSTNRRVWAELVSLSHSQYDNLTSADQRDNQRVPPDGNPSFNIITLRGGWQITEHIGVTLALENLLDEEYRYAGSGSNEPGFGLVAGAVIKF</sequence>
<dbReference type="GO" id="GO:0009279">
    <property type="term" value="C:cell outer membrane"/>
    <property type="evidence" value="ECO:0007669"/>
    <property type="project" value="UniProtKB-SubCell"/>
</dbReference>
<feature type="signal peptide" evidence="13">
    <location>
        <begin position="1"/>
        <end position="21"/>
    </location>
</feature>
<protein>
    <submittedName>
        <fullName evidence="16">Hemoglobin/transferrin/lactoferrin receptor protein</fullName>
    </submittedName>
</protein>
<feature type="domain" description="TonB-dependent receptor-like beta-barrel" evidence="14">
    <location>
        <begin position="276"/>
        <end position="701"/>
    </location>
</feature>
<reference evidence="16 17" key="1">
    <citation type="submission" date="2019-03" db="EMBL/GenBank/DDBJ databases">
        <title>Genomic Encyclopedia of Archaeal and Bacterial Type Strains, Phase II (KMG-II): from individual species to whole genera.</title>
        <authorList>
            <person name="Goeker M."/>
        </authorList>
    </citation>
    <scope>NUCLEOTIDE SEQUENCE [LARGE SCALE GENOMIC DNA]</scope>
    <source>
        <strain evidence="16 17">ATCC 25309</strain>
    </source>
</reference>
<dbReference type="InterPro" id="IPR012910">
    <property type="entry name" value="Plug_dom"/>
</dbReference>
<dbReference type="InterPro" id="IPR037066">
    <property type="entry name" value="Plug_dom_sf"/>
</dbReference>
<evidence type="ECO:0000256" key="6">
    <source>
        <dbReference type="ARBA" id="ARBA00023077"/>
    </source>
</evidence>
<dbReference type="SUPFAM" id="SSF56935">
    <property type="entry name" value="Porins"/>
    <property type="match status" value="1"/>
</dbReference>
<evidence type="ECO:0000256" key="1">
    <source>
        <dbReference type="ARBA" id="ARBA00004571"/>
    </source>
</evidence>
<organism evidence="16 17">
    <name type="scientific">Prosthecobacter fusiformis</name>
    <dbReference type="NCBI Taxonomy" id="48464"/>
    <lineage>
        <taxon>Bacteria</taxon>
        <taxon>Pseudomonadati</taxon>
        <taxon>Verrucomicrobiota</taxon>
        <taxon>Verrucomicrobiia</taxon>
        <taxon>Verrucomicrobiales</taxon>
        <taxon>Verrucomicrobiaceae</taxon>
        <taxon>Prosthecobacter</taxon>
    </lineage>
</organism>
<name>A0A4R7S496_9BACT</name>
<evidence type="ECO:0000256" key="2">
    <source>
        <dbReference type="ARBA" id="ARBA00022448"/>
    </source>
</evidence>
<keyword evidence="6 11" id="KW-0798">TonB box</keyword>
<evidence type="ECO:0000256" key="8">
    <source>
        <dbReference type="ARBA" id="ARBA00023170"/>
    </source>
</evidence>
<keyword evidence="2 10" id="KW-0813">Transport</keyword>
<evidence type="ECO:0000259" key="14">
    <source>
        <dbReference type="Pfam" id="PF00593"/>
    </source>
</evidence>
<dbReference type="EMBL" id="SOCA01000002">
    <property type="protein sequence ID" value="TDU73230.1"/>
    <property type="molecule type" value="Genomic_DNA"/>
</dbReference>
<comment type="similarity">
    <text evidence="10 11">Belongs to the TonB-dependent receptor family.</text>
</comment>
<dbReference type="Gene3D" id="2.40.170.20">
    <property type="entry name" value="TonB-dependent receptor, beta-barrel domain"/>
    <property type="match status" value="1"/>
</dbReference>
<dbReference type="RefSeq" id="WP_133794592.1">
    <property type="nucleotide sequence ID" value="NZ_SOCA01000002.1"/>
</dbReference>
<dbReference type="Pfam" id="PF00593">
    <property type="entry name" value="TonB_dep_Rec_b-barrel"/>
    <property type="match status" value="1"/>
</dbReference>
<dbReference type="CDD" id="cd01347">
    <property type="entry name" value="ligand_gated_channel"/>
    <property type="match status" value="1"/>
</dbReference>
<evidence type="ECO:0000313" key="16">
    <source>
        <dbReference type="EMBL" id="TDU73230.1"/>
    </source>
</evidence>
<feature type="chain" id="PRO_5020254978" evidence="13">
    <location>
        <begin position="22"/>
        <end position="728"/>
    </location>
</feature>
<feature type="region of interest" description="Disordered" evidence="12">
    <location>
        <begin position="24"/>
        <end position="44"/>
    </location>
</feature>
<comment type="caution">
    <text evidence="16">The sequence shown here is derived from an EMBL/GenBank/DDBJ whole genome shotgun (WGS) entry which is preliminary data.</text>
</comment>
<evidence type="ECO:0000256" key="7">
    <source>
        <dbReference type="ARBA" id="ARBA00023136"/>
    </source>
</evidence>
<dbReference type="Pfam" id="PF07715">
    <property type="entry name" value="Plug"/>
    <property type="match status" value="1"/>
</dbReference>
<keyword evidence="3 10" id="KW-1134">Transmembrane beta strand</keyword>
<evidence type="ECO:0000256" key="3">
    <source>
        <dbReference type="ARBA" id="ARBA00022452"/>
    </source>
</evidence>
<keyword evidence="4 10" id="KW-0812">Transmembrane</keyword>
<dbReference type="InterPro" id="IPR000531">
    <property type="entry name" value="Beta-barrel_TonB"/>
</dbReference>
<dbReference type="InterPro" id="IPR039426">
    <property type="entry name" value="TonB-dep_rcpt-like"/>
</dbReference>